<reference evidence="1 2" key="1">
    <citation type="submission" date="2020-07" db="EMBL/GenBank/DDBJ databases">
        <title>Comparative genomics of pyrophilous fungi reveals a link between fire events and developmental genes.</title>
        <authorList>
            <consortium name="DOE Joint Genome Institute"/>
            <person name="Steindorff A.S."/>
            <person name="Carver A."/>
            <person name="Calhoun S."/>
            <person name="Stillman K."/>
            <person name="Liu H."/>
            <person name="Lipzen A."/>
            <person name="Pangilinan J."/>
            <person name="Labutti K."/>
            <person name="Bruns T.D."/>
            <person name="Grigoriev I.V."/>
        </authorList>
    </citation>
    <scope>NUCLEOTIDE SEQUENCE [LARGE SCALE GENOMIC DNA]</scope>
    <source>
        <strain evidence="1 2">CBS 144469</strain>
    </source>
</reference>
<accession>A0A8H6M489</accession>
<proteinExistence type="predicted"/>
<protein>
    <submittedName>
        <fullName evidence="1">Uncharacterized protein</fullName>
    </submittedName>
</protein>
<keyword evidence="2" id="KW-1185">Reference proteome</keyword>
<name>A0A8H6M489_9AGAR</name>
<comment type="caution">
    <text evidence="1">The sequence shown here is derived from an EMBL/GenBank/DDBJ whole genome shotgun (WGS) entry which is preliminary data.</text>
</comment>
<sequence>MGDGHLRAEPTSEPHTQCYCNSAPSAGFPLPTRPCYIALDLSGANFVRTTLIDNQAHFQFAPCITFATILPPIHAPFLETCMVSIRRKGKFFNIASFLPKPWLAVPLESAPKNLGVWSLLRSCSCFSPTRPTAPRQMGIAVGRRLRLGERAHH</sequence>
<gene>
    <name evidence="1" type="ORF">DFP72DRAFT_446829</name>
</gene>
<dbReference type="Proteomes" id="UP000521943">
    <property type="component" value="Unassembled WGS sequence"/>
</dbReference>
<organism evidence="1 2">
    <name type="scientific">Ephemerocybe angulata</name>
    <dbReference type="NCBI Taxonomy" id="980116"/>
    <lineage>
        <taxon>Eukaryota</taxon>
        <taxon>Fungi</taxon>
        <taxon>Dikarya</taxon>
        <taxon>Basidiomycota</taxon>
        <taxon>Agaricomycotina</taxon>
        <taxon>Agaricomycetes</taxon>
        <taxon>Agaricomycetidae</taxon>
        <taxon>Agaricales</taxon>
        <taxon>Agaricineae</taxon>
        <taxon>Psathyrellaceae</taxon>
        <taxon>Ephemerocybe</taxon>
    </lineage>
</organism>
<evidence type="ECO:0000313" key="1">
    <source>
        <dbReference type="EMBL" id="KAF6752569.1"/>
    </source>
</evidence>
<dbReference type="AlphaFoldDB" id="A0A8H6M489"/>
<dbReference type="EMBL" id="JACGCI010000043">
    <property type="protein sequence ID" value="KAF6752569.1"/>
    <property type="molecule type" value="Genomic_DNA"/>
</dbReference>
<evidence type="ECO:0000313" key="2">
    <source>
        <dbReference type="Proteomes" id="UP000521943"/>
    </source>
</evidence>